<protein>
    <submittedName>
        <fullName evidence="10">Alpha-1,2-mannosyltransferase</fullName>
    </submittedName>
</protein>
<feature type="transmembrane region" description="Helical" evidence="9">
    <location>
        <begin position="173"/>
        <end position="192"/>
    </location>
</feature>
<evidence type="ECO:0000256" key="4">
    <source>
        <dbReference type="ARBA" id="ARBA00022692"/>
    </source>
</evidence>
<keyword evidence="11" id="KW-1185">Reference proteome</keyword>
<dbReference type="GO" id="GO:0016758">
    <property type="term" value="F:hexosyltransferase activity"/>
    <property type="evidence" value="ECO:0007669"/>
    <property type="project" value="InterPro"/>
</dbReference>
<evidence type="ECO:0000256" key="3">
    <source>
        <dbReference type="ARBA" id="ARBA00022679"/>
    </source>
</evidence>
<keyword evidence="5 9" id="KW-1133">Transmembrane helix</keyword>
<evidence type="ECO:0000256" key="6">
    <source>
        <dbReference type="ARBA" id="ARBA00023136"/>
    </source>
</evidence>
<dbReference type="EMBL" id="FMYF01000001">
    <property type="protein sequence ID" value="SDB79883.1"/>
    <property type="molecule type" value="Genomic_DNA"/>
</dbReference>
<keyword evidence="10" id="KW-0328">Glycosyltransferase</keyword>
<evidence type="ECO:0000256" key="9">
    <source>
        <dbReference type="SAM" id="Phobius"/>
    </source>
</evidence>
<sequence length="420" mass="45354">MDAQPTRYRGFWLDRAGKVALPLLAGVVAWLIPLLYHGGWPHGGMADFDIYVQGARTALHGGELYRDGPDAFVYPPVAALLFLPFTWGPVIVWKILWAVAGWFGIMAVVHRMGLRSWSASVVSAAAIGTCTPVTLGTELGQIQLILTCLVVLDLVPGPHLLGRRLPIPDGWLLGLMTAIKLTPGLFIVHLLVNRRWKQAISASVSALGFTLVGLAVYPHQSIFYWKRLLATGSVGFESDPIYLDNQSFEGATLRVFKLDAVGSELGTVLSALTILIGLAAAWALLRRKLEAPAVAVIGIATALASPVSWTHHYVWIVPLAVALVSHRPTRPVGFTGALLIVWVWLAPYRTLPSGGMVEMAYTPAQAALSAVTPVLGLLLLLASLLAGFRHLPHRSDLPHRPDLPERPVPAGQEQIGADRT</sequence>
<feature type="transmembrane region" description="Helical" evidence="9">
    <location>
        <begin position="366"/>
        <end position="388"/>
    </location>
</feature>
<evidence type="ECO:0000256" key="1">
    <source>
        <dbReference type="ARBA" id="ARBA00004651"/>
    </source>
</evidence>
<gene>
    <name evidence="10" type="ORF">GA0111570_101154</name>
</gene>
<feature type="transmembrane region" description="Helical" evidence="9">
    <location>
        <begin position="328"/>
        <end position="346"/>
    </location>
</feature>
<comment type="similarity">
    <text evidence="7">Belongs to the glycosyltransferase 87 family.</text>
</comment>
<dbReference type="InterPro" id="IPR018584">
    <property type="entry name" value="GT87"/>
</dbReference>
<feature type="transmembrane region" description="Helical" evidence="9">
    <location>
        <begin position="90"/>
        <end position="109"/>
    </location>
</feature>
<evidence type="ECO:0000313" key="11">
    <source>
        <dbReference type="Proteomes" id="UP000199086"/>
    </source>
</evidence>
<keyword evidence="6 9" id="KW-0472">Membrane</keyword>
<dbReference type="AlphaFoldDB" id="A0A1G6GDH3"/>
<name>A0A1G6GDH3_9ACTN</name>
<evidence type="ECO:0000256" key="8">
    <source>
        <dbReference type="SAM" id="MobiDB-lite"/>
    </source>
</evidence>
<dbReference type="GO" id="GO:0005886">
    <property type="term" value="C:plasma membrane"/>
    <property type="evidence" value="ECO:0007669"/>
    <property type="project" value="UniProtKB-SubCell"/>
</dbReference>
<keyword evidence="3 10" id="KW-0808">Transferase</keyword>
<dbReference type="STRING" id="1577474.GA0111570_101154"/>
<reference evidence="10 11" key="1">
    <citation type="submission" date="2016-06" db="EMBL/GenBank/DDBJ databases">
        <authorList>
            <person name="Olsen C.W."/>
            <person name="Carey S."/>
            <person name="Hinshaw L."/>
            <person name="Karasin A.I."/>
        </authorList>
    </citation>
    <scope>NUCLEOTIDE SEQUENCE [LARGE SCALE GENOMIC DNA]</scope>
    <source>
        <strain evidence="10 11">LZ-22</strain>
    </source>
</reference>
<keyword evidence="2" id="KW-1003">Cell membrane</keyword>
<evidence type="ECO:0000313" key="10">
    <source>
        <dbReference type="EMBL" id="SDB79883.1"/>
    </source>
</evidence>
<dbReference type="Proteomes" id="UP000199086">
    <property type="component" value="Unassembled WGS sequence"/>
</dbReference>
<feature type="region of interest" description="Disordered" evidence="8">
    <location>
        <begin position="396"/>
        <end position="420"/>
    </location>
</feature>
<dbReference type="Pfam" id="PF09594">
    <property type="entry name" value="GT87"/>
    <property type="match status" value="1"/>
</dbReference>
<feature type="transmembrane region" description="Helical" evidence="9">
    <location>
        <begin position="265"/>
        <end position="285"/>
    </location>
</feature>
<comment type="subcellular location">
    <subcellularLocation>
        <location evidence="1">Cell membrane</location>
        <topology evidence="1">Multi-pass membrane protein</topology>
    </subcellularLocation>
</comment>
<keyword evidence="4 9" id="KW-0812">Transmembrane</keyword>
<feature type="compositionally biased region" description="Basic and acidic residues" evidence="8">
    <location>
        <begin position="396"/>
        <end position="405"/>
    </location>
</feature>
<dbReference type="RefSeq" id="WP_092605390.1">
    <property type="nucleotide sequence ID" value="NZ_FMYF01000001.1"/>
</dbReference>
<accession>A0A1G6GDH3</accession>
<organism evidence="10 11">
    <name type="scientific">Raineyella antarctica</name>
    <dbReference type="NCBI Taxonomy" id="1577474"/>
    <lineage>
        <taxon>Bacteria</taxon>
        <taxon>Bacillati</taxon>
        <taxon>Actinomycetota</taxon>
        <taxon>Actinomycetes</taxon>
        <taxon>Propionibacteriales</taxon>
        <taxon>Propionibacteriaceae</taxon>
        <taxon>Raineyella</taxon>
    </lineage>
</organism>
<evidence type="ECO:0000256" key="5">
    <source>
        <dbReference type="ARBA" id="ARBA00022989"/>
    </source>
</evidence>
<feature type="transmembrane region" description="Helical" evidence="9">
    <location>
        <begin position="20"/>
        <end position="39"/>
    </location>
</feature>
<evidence type="ECO:0000256" key="7">
    <source>
        <dbReference type="ARBA" id="ARBA00024033"/>
    </source>
</evidence>
<proteinExistence type="inferred from homology"/>
<feature type="transmembrane region" description="Helical" evidence="9">
    <location>
        <begin position="198"/>
        <end position="217"/>
    </location>
</feature>
<feature type="transmembrane region" description="Helical" evidence="9">
    <location>
        <begin position="291"/>
        <end position="316"/>
    </location>
</feature>
<dbReference type="OrthoDB" id="9774600at2"/>
<evidence type="ECO:0000256" key="2">
    <source>
        <dbReference type="ARBA" id="ARBA00022475"/>
    </source>
</evidence>